<evidence type="ECO:0000313" key="1">
    <source>
        <dbReference type="EMBL" id="KAJ7564880.1"/>
    </source>
</evidence>
<name>A0ACC2EES7_DIPCM</name>
<sequence length="618" mass="68374">MQYENLLCSLFHKKKIGLQASSSYGIHEQVCHTKKNRGHSGWKAALFIFAGQALESLAFLEIVVNLFHYLLTSMHLPITISANGVTNFKGSALLLTLLGGYISDTWLGKFETIIISVMIYLLGCVLILLSASVTSLRPPPCLTLSSSCKEANTSQKCLLFLGLYLIALGGGGVKSNLPPMGAAQFQDETESAGGTDQLSKFFNWFGFSIAVGYFISVTIGVYIIDNVSRSWGFAIPAAAMLLSLLFISAGYNFYKKGARPSASGPVTQIAQVLVAACRNRNLPRGNNGEDYLYEVHNKADQYHLCHSDKFLFLDKAARMTTYPGCGEAVNPWKLRTVTQVEEVKVVLSFLPIFVSTIMMSCALAQLSTFYIGQSRTLDRRISEHFEIPAASLTLFPIAGQMITILFYNQLVTPIARKFTKNKQGITHLRRVGLGLLLSIFSTITAAFVEEKRIKIAKQHFLLDNPTARIPLKLYWIVPQYLIFGTAEALAVVGMLEFFYSEAPPSMRTIATSLTFVSQALGNFLSSALVSAVQKATKGRSSPDLGWLPNNLNRSKLANFYWLLTALGSISFLNYVFWAWRYKSRVAAEETHSKQLDHHQKGNGFVDNLKLELTINPPL</sequence>
<organism evidence="1 2">
    <name type="scientific">Diphasiastrum complanatum</name>
    <name type="common">Issler's clubmoss</name>
    <name type="synonym">Lycopodium complanatum</name>
    <dbReference type="NCBI Taxonomy" id="34168"/>
    <lineage>
        <taxon>Eukaryota</taxon>
        <taxon>Viridiplantae</taxon>
        <taxon>Streptophyta</taxon>
        <taxon>Embryophyta</taxon>
        <taxon>Tracheophyta</taxon>
        <taxon>Lycopodiopsida</taxon>
        <taxon>Lycopodiales</taxon>
        <taxon>Lycopodiaceae</taxon>
        <taxon>Lycopodioideae</taxon>
        <taxon>Diphasiastrum</taxon>
    </lineage>
</organism>
<evidence type="ECO:0000313" key="2">
    <source>
        <dbReference type="Proteomes" id="UP001162992"/>
    </source>
</evidence>
<dbReference type="Proteomes" id="UP001162992">
    <property type="component" value="Chromosome 2"/>
</dbReference>
<comment type="caution">
    <text evidence="1">The sequence shown here is derived from an EMBL/GenBank/DDBJ whole genome shotgun (WGS) entry which is preliminary data.</text>
</comment>
<accession>A0ACC2EES7</accession>
<gene>
    <name evidence="1" type="ORF">O6H91_02G038000</name>
</gene>
<reference evidence="2" key="1">
    <citation type="journal article" date="2024" name="Proc. Natl. Acad. Sci. U.S.A.">
        <title>Extraordinary preservation of gene collinearity over three hundred million years revealed in homosporous lycophytes.</title>
        <authorList>
            <person name="Li C."/>
            <person name="Wickell D."/>
            <person name="Kuo L.Y."/>
            <person name="Chen X."/>
            <person name="Nie B."/>
            <person name="Liao X."/>
            <person name="Peng D."/>
            <person name="Ji J."/>
            <person name="Jenkins J."/>
            <person name="Williams M."/>
            <person name="Shu S."/>
            <person name="Plott C."/>
            <person name="Barry K."/>
            <person name="Rajasekar S."/>
            <person name="Grimwood J."/>
            <person name="Han X."/>
            <person name="Sun S."/>
            <person name="Hou Z."/>
            <person name="He W."/>
            <person name="Dai G."/>
            <person name="Sun C."/>
            <person name="Schmutz J."/>
            <person name="Leebens-Mack J.H."/>
            <person name="Li F.W."/>
            <person name="Wang L."/>
        </authorList>
    </citation>
    <scope>NUCLEOTIDE SEQUENCE [LARGE SCALE GENOMIC DNA]</scope>
    <source>
        <strain evidence="2">cv. PW_Plant_1</strain>
    </source>
</reference>
<keyword evidence="2" id="KW-1185">Reference proteome</keyword>
<dbReference type="EMBL" id="CM055093">
    <property type="protein sequence ID" value="KAJ7564880.1"/>
    <property type="molecule type" value="Genomic_DNA"/>
</dbReference>
<protein>
    <submittedName>
        <fullName evidence="1">Uncharacterized protein</fullName>
    </submittedName>
</protein>
<proteinExistence type="predicted"/>